<sequence length="101" mass="11727">MANAMIAEIHATEEKNKPHKQRRVVANIVSGSILRKYKCIAMLSRETGMSRSVLKSANSKGLTAVSRRRRVLERKCLLWKKLDKEGIRYWLNGQREAIYRK</sequence>
<keyword evidence="2" id="KW-1185">Reference proteome</keyword>
<accession>A0ABD3VVG4</accession>
<protein>
    <submittedName>
        <fullName evidence="1">Uncharacterized protein</fullName>
    </submittedName>
</protein>
<reference evidence="1 2" key="1">
    <citation type="submission" date="2024-11" db="EMBL/GenBank/DDBJ databases">
        <title>Chromosome-level genome assembly of the freshwater bivalve Anodonta woodiana.</title>
        <authorList>
            <person name="Chen X."/>
        </authorList>
    </citation>
    <scope>NUCLEOTIDE SEQUENCE [LARGE SCALE GENOMIC DNA]</scope>
    <source>
        <strain evidence="1">MN2024</strain>
        <tissue evidence="1">Gills</tissue>
    </source>
</reference>
<dbReference type="Proteomes" id="UP001634394">
    <property type="component" value="Unassembled WGS sequence"/>
</dbReference>
<dbReference type="AlphaFoldDB" id="A0ABD3VVG4"/>
<evidence type="ECO:0000313" key="2">
    <source>
        <dbReference type="Proteomes" id="UP001634394"/>
    </source>
</evidence>
<name>A0ABD3VVG4_SINWO</name>
<comment type="caution">
    <text evidence="1">The sequence shown here is derived from an EMBL/GenBank/DDBJ whole genome shotgun (WGS) entry which is preliminary data.</text>
</comment>
<proteinExistence type="predicted"/>
<organism evidence="1 2">
    <name type="scientific">Sinanodonta woodiana</name>
    <name type="common">Chinese pond mussel</name>
    <name type="synonym">Anodonta woodiana</name>
    <dbReference type="NCBI Taxonomy" id="1069815"/>
    <lineage>
        <taxon>Eukaryota</taxon>
        <taxon>Metazoa</taxon>
        <taxon>Spiralia</taxon>
        <taxon>Lophotrochozoa</taxon>
        <taxon>Mollusca</taxon>
        <taxon>Bivalvia</taxon>
        <taxon>Autobranchia</taxon>
        <taxon>Heteroconchia</taxon>
        <taxon>Palaeoheterodonta</taxon>
        <taxon>Unionida</taxon>
        <taxon>Unionoidea</taxon>
        <taxon>Unionidae</taxon>
        <taxon>Unioninae</taxon>
        <taxon>Sinanodonta</taxon>
    </lineage>
</organism>
<gene>
    <name evidence="1" type="ORF">ACJMK2_042964</name>
</gene>
<dbReference type="EMBL" id="JBJQND010000009">
    <property type="protein sequence ID" value="KAL3865589.1"/>
    <property type="molecule type" value="Genomic_DNA"/>
</dbReference>
<evidence type="ECO:0000313" key="1">
    <source>
        <dbReference type="EMBL" id="KAL3865589.1"/>
    </source>
</evidence>